<keyword evidence="3" id="KW-1185">Reference proteome</keyword>
<dbReference type="AlphaFoldDB" id="A0A6P4B751"/>
<dbReference type="PANTHER" id="PTHR47723">
    <property type="entry name" value="OS05G0353850 PROTEIN"/>
    <property type="match status" value="1"/>
</dbReference>
<evidence type="ECO:0000313" key="4">
    <source>
        <dbReference type="RefSeq" id="XP_015937372.1"/>
    </source>
</evidence>
<dbReference type="Pfam" id="PF13456">
    <property type="entry name" value="RVT_3"/>
    <property type="match status" value="1"/>
</dbReference>
<dbReference type="Gene3D" id="3.30.420.10">
    <property type="entry name" value="Ribonuclease H-like superfamily/Ribonuclease H"/>
    <property type="match status" value="1"/>
</dbReference>
<dbReference type="GO" id="GO:0003676">
    <property type="term" value="F:nucleic acid binding"/>
    <property type="evidence" value="ECO:0007669"/>
    <property type="project" value="InterPro"/>
</dbReference>
<gene>
    <name evidence="4" type="primary">LOC107463141</name>
</gene>
<feature type="region of interest" description="Disordered" evidence="1">
    <location>
        <begin position="1"/>
        <end position="20"/>
    </location>
</feature>
<dbReference type="InterPro" id="IPR002156">
    <property type="entry name" value="RNaseH_domain"/>
</dbReference>
<dbReference type="Proteomes" id="UP000515211">
    <property type="component" value="Chromosome 8"/>
</dbReference>
<dbReference type="InterPro" id="IPR012337">
    <property type="entry name" value="RNaseH-like_sf"/>
</dbReference>
<dbReference type="KEGG" id="adu:107463141"/>
<dbReference type="OrthoDB" id="1391789at2759"/>
<organism evidence="3 4">
    <name type="scientific">Arachis duranensis</name>
    <name type="common">Wild peanut</name>
    <dbReference type="NCBI Taxonomy" id="130453"/>
    <lineage>
        <taxon>Eukaryota</taxon>
        <taxon>Viridiplantae</taxon>
        <taxon>Streptophyta</taxon>
        <taxon>Embryophyta</taxon>
        <taxon>Tracheophyta</taxon>
        <taxon>Spermatophyta</taxon>
        <taxon>Magnoliopsida</taxon>
        <taxon>eudicotyledons</taxon>
        <taxon>Gunneridae</taxon>
        <taxon>Pentapetalae</taxon>
        <taxon>rosids</taxon>
        <taxon>fabids</taxon>
        <taxon>Fabales</taxon>
        <taxon>Fabaceae</taxon>
        <taxon>Papilionoideae</taxon>
        <taxon>50 kb inversion clade</taxon>
        <taxon>dalbergioids sensu lato</taxon>
        <taxon>Dalbergieae</taxon>
        <taxon>Pterocarpus clade</taxon>
        <taxon>Arachis</taxon>
    </lineage>
</organism>
<dbReference type="InterPro" id="IPR044730">
    <property type="entry name" value="RNase_H-like_dom_plant"/>
</dbReference>
<dbReference type="RefSeq" id="XP_015937372.1">
    <property type="nucleotide sequence ID" value="XM_016081886.1"/>
</dbReference>
<dbReference type="GO" id="GO:0004523">
    <property type="term" value="F:RNA-DNA hybrid ribonuclease activity"/>
    <property type="evidence" value="ECO:0007669"/>
    <property type="project" value="InterPro"/>
</dbReference>
<evidence type="ECO:0000256" key="1">
    <source>
        <dbReference type="SAM" id="MobiDB-lite"/>
    </source>
</evidence>
<evidence type="ECO:0000259" key="2">
    <source>
        <dbReference type="Pfam" id="PF13456"/>
    </source>
</evidence>
<dbReference type="CDD" id="cd06222">
    <property type="entry name" value="RNase_H_like"/>
    <property type="match status" value="1"/>
</dbReference>
<dbReference type="GeneID" id="107463141"/>
<sequence length="139" mass="15458">MVLKIGPDRPVQPEKPGTGQLTGPELWGVIKGLQLAITHNWNYVIMESNSLDAINFIKHGCPALHSCASLVKEIRILSSRIQQVHWNHILRETNSVADILAKKGQSMPLGLHIIEDSIPDIFNALSSDCMGFLRLRETL</sequence>
<name>A0A6P4B751_ARADU</name>
<dbReference type="InterPro" id="IPR036397">
    <property type="entry name" value="RNaseH_sf"/>
</dbReference>
<feature type="domain" description="RNase H type-1" evidence="2">
    <location>
        <begin position="23"/>
        <end position="103"/>
    </location>
</feature>
<evidence type="ECO:0000313" key="3">
    <source>
        <dbReference type="Proteomes" id="UP000515211"/>
    </source>
</evidence>
<dbReference type="InterPro" id="IPR053151">
    <property type="entry name" value="RNase_H-like"/>
</dbReference>
<reference evidence="4" key="2">
    <citation type="submission" date="2025-08" db="UniProtKB">
        <authorList>
            <consortium name="RefSeq"/>
        </authorList>
    </citation>
    <scope>IDENTIFICATION</scope>
    <source>
        <tissue evidence="4">Whole plant</tissue>
    </source>
</reference>
<proteinExistence type="predicted"/>
<reference evidence="3" key="1">
    <citation type="journal article" date="2016" name="Nat. Genet.">
        <title>The genome sequences of Arachis duranensis and Arachis ipaensis, the diploid ancestors of cultivated peanut.</title>
        <authorList>
            <person name="Bertioli D.J."/>
            <person name="Cannon S.B."/>
            <person name="Froenicke L."/>
            <person name="Huang G."/>
            <person name="Farmer A.D."/>
            <person name="Cannon E.K."/>
            <person name="Liu X."/>
            <person name="Gao D."/>
            <person name="Clevenger J."/>
            <person name="Dash S."/>
            <person name="Ren L."/>
            <person name="Moretzsohn M.C."/>
            <person name="Shirasawa K."/>
            <person name="Huang W."/>
            <person name="Vidigal B."/>
            <person name="Abernathy B."/>
            <person name="Chu Y."/>
            <person name="Niederhuth C.E."/>
            <person name="Umale P."/>
            <person name="Araujo A.C."/>
            <person name="Kozik A."/>
            <person name="Kim K.D."/>
            <person name="Burow M.D."/>
            <person name="Varshney R.K."/>
            <person name="Wang X."/>
            <person name="Zhang X."/>
            <person name="Barkley N."/>
            <person name="Guimaraes P.M."/>
            <person name="Isobe S."/>
            <person name="Guo B."/>
            <person name="Liao B."/>
            <person name="Stalker H.T."/>
            <person name="Schmitz R.J."/>
            <person name="Scheffler B.E."/>
            <person name="Leal-Bertioli S.C."/>
            <person name="Xun X."/>
            <person name="Jackson S.A."/>
            <person name="Michelmore R."/>
            <person name="Ozias-Akins P."/>
        </authorList>
    </citation>
    <scope>NUCLEOTIDE SEQUENCE [LARGE SCALE GENOMIC DNA]</scope>
    <source>
        <strain evidence="3">cv. V14167</strain>
    </source>
</reference>
<accession>A0A6P4B751</accession>
<dbReference type="PANTHER" id="PTHR47723:SF19">
    <property type="entry name" value="POLYNUCLEOTIDYL TRANSFERASE, RIBONUCLEASE H-LIKE SUPERFAMILY PROTEIN"/>
    <property type="match status" value="1"/>
</dbReference>
<protein>
    <submittedName>
        <fullName evidence="4">Uncharacterized protein LOC107463141</fullName>
    </submittedName>
</protein>
<dbReference type="SUPFAM" id="SSF53098">
    <property type="entry name" value="Ribonuclease H-like"/>
    <property type="match status" value="1"/>
</dbReference>